<keyword evidence="3" id="KW-0479">Metal-binding</keyword>
<dbReference type="PANTHER" id="PTHR34990:SF2">
    <property type="entry name" value="BLL8164 PROTEIN"/>
    <property type="match status" value="1"/>
</dbReference>
<keyword evidence="1" id="KW-1003">Cell membrane</keyword>
<keyword evidence="2" id="KW-0997">Cell inner membrane</keyword>
<accession>A0ABU1GRJ2</accession>
<evidence type="ECO:0000256" key="4">
    <source>
        <dbReference type="ARBA" id="ARBA00023136"/>
    </source>
</evidence>
<sequence length="278" mass="31994">MTLDTESVETLFISDLHMGTPDCQASRLISVLERINPSRIYLVGDIFDLIAMRRRAVLTPAQQQLISLLIERARTDCDMIYIPGNHDAAFRRLCGSEIFNIRIEQECFFTMKDGRKMLIAHGDEFDEQMHEAVAPWLHQLGSRMLNGLRVINRWITQTRERFNLPYWSLSAALKRHSERTKRYINVFETAAIERARTERTQGYMGGHIHLPSLREYNGYLYANCGDWVEHCTALVEMKDGQFHMVDYELTVLATAPFYEGNNAGSATPSRAHAVYESN</sequence>
<dbReference type="SUPFAM" id="SSF56300">
    <property type="entry name" value="Metallo-dependent phosphatases"/>
    <property type="match status" value="1"/>
</dbReference>
<dbReference type="PANTHER" id="PTHR34990">
    <property type="entry name" value="UDP-2,3-DIACYLGLUCOSAMINE HYDROLASE-RELATED"/>
    <property type="match status" value="1"/>
</dbReference>
<proteinExistence type="predicted"/>
<keyword evidence="4" id="KW-0472">Membrane</keyword>
<comment type="caution">
    <text evidence="7">The sequence shown here is derived from an EMBL/GenBank/DDBJ whole genome shotgun (WGS) entry which is preliminary data.</text>
</comment>
<dbReference type="Gene3D" id="3.60.21.10">
    <property type="match status" value="1"/>
</dbReference>
<evidence type="ECO:0000256" key="5">
    <source>
        <dbReference type="ARBA" id="ARBA00023211"/>
    </source>
</evidence>
<dbReference type="EC" id="3.6.1.54" evidence="7"/>
<dbReference type="EMBL" id="JARWAO010000001">
    <property type="protein sequence ID" value="MDR5894460.1"/>
    <property type="molecule type" value="Genomic_DNA"/>
</dbReference>
<evidence type="ECO:0000259" key="6">
    <source>
        <dbReference type="Pfam" id="PF00149"/>
    </source>
</evidence>
<dbReference type="GO" id="GO:0016787">
    <property type="term" value="F:hydrolase activity"/>
    <property type="evidence" value="ECO:0007669"/>
    <property type="project" value="UniProtKB-KW"/>
</dbReference>
<dbReference type="CDD" id="cd07398">
    <property type="entry name" value="MPP_YbbF-LpxH"/>
    <property type="match status" value="1"/>
</dbReference>
<evidence type="ECO:0000313" key="8">
    <source>
        <dbReference type="Proteomes" id="UP001269375"/>
    </source>
</evidence>
<keyword evidence="5" id="KW-0464">Manganese</keyword>
<name>A0ABU1GRJ2_9GAMM</name>
<feature type="domain" description="Calcineurin-like phosphoesterase" evidence="6">
    <location>
        <begin position="11"/>
        <end position="135"/>
    </location>
</feature>
<dbReference type="InterPro" id="IPR029052">
    <property type="entry name" value="Metallo-depent_PP-like"/>
</dbReference>
<dbReference type="RefSeq" id="WP_251593517.1">
    <property type="nucleotide sequence ID" value="NZ_JAMLJI010000002.1"/>
</dbReference>
<dbReference type="InterPro" id="IPR004843">
    <property type="entry name" value="Calcineurin-like_PHP"/>
</dbReference>
<gene>
    <name evidence="7" type="ORF">QC825_00065</name>
</gene>
<evidence type="ECO:0000256" key="1">
    <source>
        <dbReference type="ARBA" id="ARBA00022475"/>
    </source>
</evidence>
<keyword evidence="7" id="KW-0378">Hydrolase</keyword>
<organism evidence="7 8">
    <name type="scientific">Larsenimonas suaedae</name>
    <dbReference type="NCBI Taxonomy" id="1851019"/>
    <lineage>
        <taxon>Bacteria</taxon>
        <taxon>Pseudomonadati</taxon>
        <taxon>Pseudomonadota</taxon>
        <taxon>Gammaproteobacteria</taxon>
        <taxon>Oceanospirillales</taxon>
        <taxon>Halomonadaceae</taxon>
        <taxon>Larsenimonas</taxon>
    </lineage>
</organism>
<evidence type="ECO:0000313" key="7">
    <source>
        <dbReference type="EMBL" id="MDR5894460.1"/>
    </source>
</evidence>
<keyword evidence="8" id="KW-1185">Reference proteome</keyword>
<protein>
    <submittedName>
        <fullName evidence="7">UDP-2,3-diacylglucosamine diphosphatase</fullName>
        <ecNumber evidence="7">3.6.1.54</ecNumber>
    </submittedName>
</protein>
<evidence type="ECO:0000256" key="3">
    <source>
        <dbReference type="ARBA" id="ARBA00022723"/>
    </source>
</evidence>
<dbReference type="Pfam" id="PF00149">
    <property type="entry name" value="Metallophos"/>
    <property type="match status" value="1"/>
</dbReference>
<dbReference type="Proteomes" id="UP001269375">
    <property type="component" value="Unassembled WGS sequence"/>
</dbReference>
<dbReference type="InterPro" id="IPR043461">
    <property type="entry name" value="LpxH-like"/>
</dbReference>
<evidence type="ECO:0000256" key="2">
    <source>
        <dbReference type="ARBA" id="ARBA00022519"/>
    </source>
</evidence>
<reference evidence="7 8" key="1">
    <citation type="submission" date="2023-04" db="EMBL/GenBank/DDBJ databases">
        <title>A long-awaited taxogenomic arrangement of the family Halomonadaceae.</title>
        <authorList>
            <person name="De La Haba R."/>
            <person name="Chuvochina M."/>
            <person name="Wittouck S."/>
            <person name="Arahal D.R."/>
            <person name="Sanchez-Porro C."/>
            <person name="Hugenholtz P."/>
            <person name="Ventosa A."/>
        </authorList>
    </citation>
    <scope>NUCLEOTIDE SEQUENCE [LARGE SCALE GENOMIC DNA]</scope>
    <source>
        <strain evidence="7 8">DSM 22428</strain>
    </source>
</reference>